<gene>
    <name evidence="3" type="primary">ymfA</name>
    <name evidence="3" type="ORF">VQ7734_02703</name>
</gene>
<dbReference type="RefSeq" id="WP_073583721.1">
    <property type="nucleotide sequence ID" value="NZ_AP024898.1"/>
</dbReference>
<feature type="transmembrane region" description="Helical" evidence="1">
    <location>
        <begin position="7"/>
        <end position="26"/>
    </location>
</feature>
<dbReference type="OrthoDB" id="2242169at2"/>
<dbReference type="STRING" id="1117707.VQ7734_02703"/>
<name>A0A1M7YWC6_9VIBR</name>
<proteinExistence type="predicted"/>
<evidence type="ECO:0000313" key="4">
    <source>
        <dbReference type="Proteomes" id="UP000184600"/>
    </source>
</evidence>
<feature type="domain" description="DUF3592" evidence="2">
    <location>
        <begin position="50"/>
        <end position="103"/>
    </location>
</feature>
<dbReference type="EMBL" id="FRFG01000031">
    <property type="protein sequence ID" value="SHO56934.1"/>
    <property type="molecule type" value="Genomic_DNA"/>
</dbReference>
<dbReference type="Proteomes" id="UP000184600">
    <property type="component" value="Unassembled WGS sequence"/>
</dbReference>
<dbReference type="InterPro" id="IPR021994">
    <property type="entry name" value="DUF3592"/>
</dbReference>
<accession>A0A1M7YWC6</accession>
<keyword evidence="1" id="KW-1133">Transmembrane helix</keyword>
<keyword evidence="4" id="KW-1185">Reference proteome</keyword>
<evidence type="ECO:0000313" key="3">
    <source>
        <dbReference type="EMBL" id="SHO56934.1"/>
    </source>
</evidence>
<feature type="transmembrane region" description="Helical" evidence="1">
    <location>
        <begin position="110"/>
        <end position="132"/>
    </location>
</feature>
<organism evidence="3 4">
    <name type="scientific">Vibrio quintilis</name>
    <dbReference type="NCBI Taxonomy" id="1117707"/>
    <lineage>
        <taxon>Bacteria</taxon>
        <taxon>Pseudomonadati</taxon>
        <taxon>Pseudomonadota</taxon>
        <taxon>Gammaproteobacteria</taxon>
        <taxon>Vibrionales</taxon>
        <taxon>Vibrionaceae</taxon>
        <taxon>Vibrio</taxon>
    </lineage>
</organism>
<dbReference type="AlphaFoldDB" id="A0A1M7YWC6"/>
<evidence type="ECO:0000259" key="2">
    <source>
        <dbReference type="Pfam" id="PF12158"/>
    </source>
</evidence>
<reference evidence="4" key="1">
    <citation type="submission" date="2016-12" db="EMBL/GenBank/DDBJ databases">
        <authorList>
            <person name="Rodrigo-Torres L."/>
            <person name="Arahal R.D."/>
            <person name="Lucena T."/>
        </authorList>
    </citation>
    <scope>NUCLEOTIDE SEQUENCE [LARGE SCALE GENOMIC DNA]</scope>
</reference>
<protein>
    <submittedName>
        <fullName evidence="3">Inner membrane protein YmfA</fullName>
    </submittedName>
</protein>
<keyword evidence="1" id="KW-0812">Transmembrane</keyword>
<keyword evidence="1" id="KW-0472">Membrane</keyword>
<dbReference type="Pfam" id="PF12158">
    <property type="entry name" value="DUF3592"/>
    <property type="match status" value="1"/>
</dbReference>
<evidence type="ECO:0000256" key="1">
    <source>
        <dbReference type="SAM" id="Phobius"/>
    </source>
</evidence>
<sequence>MKPSSIFKLAFMAFGLVFLALAAFLFHQQQSFLNHSVRTDGTVIAFISDGTYYPVVSFQTTEGEMIEFKSSTGSNPPSFSRGENVEVVYRPDLPEHAEIYSFFHLWLGPLIFGILGGLFFLTGVGFFIFSLFGNRKKNYLKQHGTPVTARFQQVEMNTSLELNGRHPYVIIAQWQNPQTSQLHVFKSENLWFDPTDIITDELTVLIEPGNPAKYYMNIPGQPETH</sequence>